<evidence type="ECO:0000313" key="3">
    <source>
        <dbReference type="EMBL" id="BCS99125.1"/>
    </source>
</evidence>
<proteinExistence type="inferred from homology"/>
<evidence type="ECO:0000256" key="2">
    <source>
        <dbReference type="HAMAP-Rule" id="MF_00489"/>
    </source>
</evidence>
<evidence type="ECO:0000256" key="1">
    <source>
        <dbReference type="ARBA" id="ARBA00008522"/>
    </source>
</evidence>
<sequence>MTLYIDGDAFPNLLKPVLLRAIDRLAIPTCVIANKRVTIGPSKHITYIIVGSGSDEADHRIVELVQEGELVITADIPLADRVITKKALAINHRGEPFTEENIKDILSMRNLMQEFRDCGEFTKGPAPLSQKDVSKFANKVNQILTKISPPKKPTK</sequence>
<dbReference type="CDD" id="cd18720">
    <property type="entry name" value="PIN_YqxD-like"/>
    <property type="match status" value="1"/>
</dbReference>
<gene>
    <name evidence="3" type="ORF">DSLASN_47570</name>
</gene>
<dbReference type="NCBIfam" id="NF001095">
    <property type="entry name" value="PRK00124.1"/>
    <property type="match status" value="1"/>
</dbReference>
<dbReference type="InterPro" id="IPR003791">
    <property type="entry name" value="UPF0178"/>
</dbReference>
<protein>
    <recommendedName>
        <fullName evidence="2">UPF0178 protein DSLASN_47570</fullName>
    </recommendedName>
</protein>
<name>A0ABN6FDX3_9BACT</name>
<organism evidence="3 4">
    <name type="scientific">Desulfoluna limicola</name>
    <dbReference type="NCBI Taxonomy" id="2810562"/>
    <lineage>
        <taxon>Bacteria</taxon>
        <taxon>Pseudomonadati</taxon>
        <taxon>Thermodesulfobacteriota</taxon>
        <taxon>Desulfobacteria</taxon>
        <taxon>Desulfobacterales</taxon>
        <taxon>Desulfolunaceae</taxon>
        <taxon>Desulfoluna</taxon>
    </lineage>
</organism>
<dbReference type="PANTHER" id="PTHR35146:SF1">
    <property type="entry name" value="UPF0178 PROTEIN YAII"/>
    <property type="match status" value="1"/>
</dbReference>
<dbReference type="Pfam" id="PF02639">
    <property type="entry name" value="DUF188"/>
    <property type="match status" value="1"/>
</dbReference>
<dbReference type="Proteomes" id="UP001320148">
    <property type="component" value="Chromosome"/>
</dbReference>
<dbReference type="RefSeq" id="WP_236890480.1">
    <property type="nucleotide sequence ID" value="NZ_AP024488.1"/>
</dbReference>
<keyword evidence="4" id="KW-1185">Reference proteome</keyword>
<dbReference type="PANTHER" id="PTHR35146">
    <property type="entry name" value="UPF0178 PROTEIN YAII"/>
    <property type="match status" value="1"/>
</dbReference>
<comment type="similarity">
    <text evidence="1 2">Belongs to the UPF0178 family.</text>
</comment>
<dbReference type="EMBL" id="AP024488">
    <property type="protein sequence ID" value="BCS99125.1"/>
    <property type="molecule type" value="Genomic_DNA"/>
</dbReference>
<accession>A0ABN6FDX3</accession>
<evidence type="ECO:0000313" key="4">
    <source>
        <dbReference type="Proteomes" id="UP001320148"/>
    </source>
</evidence>
<reference evidence="3 4" key="1">
    <citation type="submission" date="2021-02" db="EMBL/GenBank/DDBJ databases">
        <title>Complete genome of Desulfoluna sp. strain ASN36.</title>
        <authorList>
            <person name="Takahashi A."/>
            <person name="Kojima H."/>
            <person name="Fukui M."/>
        </authorList>
    </citation>
    <scope>NUCLEOTIDE SEQUENCE [LARGE SCALE GENOMIC DNA]</scope>
    <source>
        <strain evidence="3 4">ASN36</strain>
    </source>
</reference>
<dbReference type="HAMAP" id="MF_00489">
    <property type="entry name" value="UPF0178"/>
    <property type="match status" value="1"/>
</dbReference>